<comment type="caution">
    <text evidence="9">The sequence shown here is derived from an EMBL/GenBank/DDBJ whole genome shotgun (WGS) entry which is preliminary data.</text>
</comment>
<evidence type="ECO:0000313" key="9">
    <source>
        <dbReference type="EMBL" id="OOP55740.1"/>
    </source>
</evidence>
<evidence type="ECO:0000313" key="10">
    <source>
        <dbReference type="Proteomes" id="UP000189681"/>
    </source>
</evidence>
<keyword evidence="4" id="KW-0274">FAD</keyword>
<dbReference type="EMBL" id="AYTS01000121">
    <property type="protein sequence ID" value="OOP55740.1"/>
    <property type="molecule type" value="Genomic_DNA"/>
</dbReference>
<dbReference type="InterPro" id="IPR023753">
    <property type="entry name" value="FAD/NAD-binding_dom"/>
</dbReference>
<keyword evidence="3" id="KW-0285">Flavoprotein</keyword>
<dbReference type="PRINTS" id="PR00411">
    <property type="entry name" value="PNDRDTASEI"/>
</dbReference>
<protein>
    <recommendedName>
        <fullName evidence="2">NADH:ubiquinone reductase (non-electrogenic)</fullName>
        <ecNumber evidence="2">1.6.5.9</ecNumber>
    </recommendedName>
</protein>
<evidence type="ECO:0000256" key="2">
    <source>
        <dbReference type="ARBA" id="ARBA00012637"/>
    </source>
</evidence>
<gene>
    <name evidence="9" type="ORF">AYP45_13035</name>
</gene>
<dbReference type="GO" id="GO:0050136">
    <property type="term" value="F:NADH dehydrogenase (quinone) (non-electrogenic) activity"/>
    <property type="evidence" value="ECO:0007669"/>
    <property type="project" value="UniProtKB-EC"/>
</dbReference>
<comment type="similarity">
    <text evidence="1">Belongs to the NADH dehydrogenase family.</text>
</comment>
<dbReference type="PANTHER" id="PTHR43706">
    <property type="entry name" value="NADH DEHYDROGENASE"/>
    <property type="match status" value="1"/>
</dbReference>
<evidence type="ECO:0000256" key="3">
    <source>
        <dbReference type="ARBA" id="ARBA00022630"/>
    </source>
</evidence>
<reference evidence="9 10" key="1">
    <citation type="journal article" date="2017" name="Water Res.">
        <title>Discovery and metagenomic analysis of an anammox bacterial enrichment related to Candidatus "Brocadia caroliniensis" in a full-scale glycerol-fed nitritation-denitritation separate centrate treatment process.</title>
        <authorList>
            <person name="Park H."/>
            <person name="Brotto A.C."/>
            <person name="van Loosdrecht M.C."/>
            <person name="Chandran K."/>
        </authorList>
    </citation>
    <scope>NUCLEOTIDE SEQUENCE [LARGE SCALE GENOMIC DNA]</scope>
    <source>
        <strain evidence="9">26THWARD</strain>
    </source>
</reference>
<evidence type="ECO:0000256" key="4">
    <source>
        <dbReference type="ARBA" id="ARBA00022827"/>
    </source>
</evidence>
<keyword evidence="6" id="KW-0520">NAD</keyword>
<dbReference type="PANTHER" id="PTHR43706:SF47">
    <property type="entry name" value="EXTERNAL NADH-UBIQUINONE OXIDOREDUCTASE 1, MITOCHONDRIAL-RELATED"/>
    <property type="match status" value="1"/>
</dbReference>
<dbReference type="PRINTS" id="PR00368">
    <property type="entry name" value="FADPNR"/>
</dbReference>
<dbReference type="InterPro" id="IPR036188">
    <property type="entry name" value="FAD/NAD-bd_sf"/>
</dbReference>
<dbReference type="STRING" id="1004156.AYP45_13035"/>
<keyword evidence="5" id="KW-0560">Oxidoreductase</keyword>
<comment type="catalytic activity">
    <reaction evidence="7">
        <text>a quinone + NADH + H(+) = a quinol + NAD(+)</text>
        <dbReference type="Rhea" id="RHEA:46160"/>
        <dbReference type="ChEBI" id="CHEBI:15378"/>
        <dbReference type="ChEBI" id="CHEBI:24646"/>
        <dbReference type="ChEBI" id="CHEBI:57540"/>
        <dbReference type="ChEBI" id="CHEBI:57945"/>
        <dbReference type="ChEBI" id="CHEBI:132124"/>
        <dbReference type="EC" id="1.6.5.9"/>
    </reaction>
</comment>
<evidence type="ECO:0000256" key="6">
    <source>
        <dbReference type="ARBA" id="ARBA00023027"/>
    </source>
</evidence>
<evidence type="ECO:0000256" key="1">
    <source>
        <dbReference type="ARBA" id="ARBA00005272"/>
    </source>
</evidence>
<dbReference type="SUPFAM" id="SSF51905">
    <property type="entry name" value="FAD/NAD(P)-binding domain"/>
    <property type="match status" value="1"/>
</dbReference>
<dbReference type="AlphaFoldDB" id="A0A1V4ARL0"/>
<dbReference type="Pfam" id="PF07992">
    <property type="entry name" value="Pyr_redox_2"/>
    <property type="match status" value="1"/>
</dbReference>
<proteinExistence type="inferred from homology"/>
<dbReference type="Gene3D" id="3.50.50.100">
    <property type="match status" value="1"/>
</dbReference>
<evidence type="ECO:0000259" key="8">
    <source>
        <dbReference type="Pfam" id="PF07992"/>
    </source>
</evidence>
<accession>A0A1V4ARL0</accession>
<dbReference type="EC" id="1.6.5.9" evidence="2"/>
<evidence type="ECO:0000256" key="7">
    <source>
        <dbReference type="ARBA" id="ARBA00047599"/>
    </source>
</evidence>
<organism evidence="9 10">
    <name type="scientific">Candidatus Brocadia carolinensis</name>
    <dbReference type="NCBI Taxonomy" id="1004156"/>
    <lineage>
        <taxon>Bacteria</taxon>
        <taxon>Pseudomonadati</taxon>
        <taxon>Planctomycetota</taxon>
        <taxon>Candidatus Brocadiia</taxon>
        <taxon>Candidatus Brocadiales</taxon>
        <taxon>Candidatus Brocadiaceae</taxon>
        <taxon>Candidatus Brocadia</taxon>
    </lineage>
</organism>
<dbReference type="InterPro" id="IPR045024">
    <property type="entry name" value="NDH-2"/>
</dbReference>
<name>A0A1V4ARL0_9BACT</name>
<sequence>METEMNIVVLGAGYGGITAALRLARLFHKHPEYQIHLIDRNHYHTLKTQLHEAAVRKTEISIPIDRIIQGRKITFHLGEVSRIDPREQIVHGENGPLPFHYLIIAIGSQVNFYNIPGLQKNSFPLQTMKDAQMIYDYIGQLCMHAASEPVEERRRDMLRFVIGGGGLSGVEFAAELADHAAQCVRSSRVNPLEVEIIIVESGSHVVPRMDESMATRIHKKLLDKGVKIIPKSKIMERTPDTATLSSGEVLKTKTLIWTGGIRISELVKESGLKIGQSGRIIVDKYLRAESYPFIYAIGDSALAINPYTKEPVPAAAQFALQQGRLVAHNIYADIFEGVREPYHPKLMGEVVSLGRHLAVGWLALPFLKKITFVGFLGSLLKTAIQEKHIFLLRRESGKWVAPQ</sequence>
<evidence type="ECO:0000256" key="5">
    <source>
        <dbReference type="ARBA" id="ARBA00023002"/>
    </source>
</evidence>
<feature type="domain" description="FAD/NAD(P)-binding" evidence="8">
    <location>
        <begin position="5"/>
        <end position="323"/>
    </location>
</feature>
<dbReference type="Proteomes" id="UP000189681">
    <property type="component" value="Unassembled WGS sequence"/>
</dbReference>